<evidence type="ECO:0000313" key="1">
    <source>
        <dbReference type="EMBL" id="CAI2200185.1"/>
    </source>
</evidence>
<gene>
    <name evidence="1" type="ORF">FWILDA_LOCUS19445</name>
</gene>
<name>A0A9W4X3Z3_9GLOM</name>
<protein>
    <submittedName>
        <fullName evidence="1">6635_t:CDS:1</fullName>
    </submittedName>
</protein>
<keyword evidence="2" id="KW-1185">Reference proteome</keyword>
<reference evidence="1" key="1">
    <citation type="submission" date="2022-08" db="EMBL/GenBank/DDBJ databases">
        <authorList>
            <person name="Kallberg Y."/>
            <person name="Tangrot J."/>
            <person name="Rosling A."/>
        </authorList>
    </citation>
    <scope>NUCLEOTIDE SEQUENCE</scope>
    <source>
        <strain evidence="1">Wild A</strain>
    </source>
</reference>
<accession>A0A9W4X3Z3</accession>
<feature type="non-terminal residue" evidence="1">
    <location>
        <position position="1"/>
    </location>
</feature>
<dbReference type="OrthoDB" id="2416119at2759"/>
<evidence type="ECO:0000313" key="2">
    <source>
        <dbReference type="Proteomes" id="UP001153678"/>
    </source>
</evidence>
<organism evidence="1 2">
    <name type="scientific">Funneliformis geosporum</name>
    <dbReference type="NCBI Taxonomy" id="1117311"/>
    <lineage>
        <taxon>Eukaryota</taxon>
        <taxon>Fungi</taxon>
        <taxon>Fungi incertae sedis</taxon>
        <taxon>Mucoromycota</taxon>
        <taxon>Glomeromycotina</taxon>
        <taxon>Glomeromycetes</taxon>
        <taxon>Glomerales</taxon>
        <taxon>Glomeraceae</taxon>
        <taxon>Funneliformis</taxon>
    </lineage>
</organism>
<dbReference type="EMBL" id="CAMKVN010023599">
    <property type="protein sequence ID" value="CAI2200185.1"/>
    <property type="molecule type" value="Genomic_DNA"/>
</dbReference>
<dbReference type="AlphaFoldDB" id="A0A9W4X3Z3"/>
<proteinExistence type="predicted"/>
<comment type="caution">
    <text evidence="1">The sequence shown here is derived from an EMBL/GenBank/DDBJ whole genome shotgun (WGS) entry which is preliminary data.</text>
</comment>
<dbReference type="Proteomes" id="UP001153678">
    <property type="component" value="Unassembled WGS sequence"/>
</dbReference>
<sequence>EVGGFFRGLAFDAAIDGVSGGAIEGVKLSKGAAEVIKVGCETFSKVSDEVDKINGEYIPTPDPQTTLLFAKNIKNIF</sequence>